<keyword evidence="7" id="KW-1185">Reference proteome</keyword>
<dbReference type="FunCoup" id="R7UXB2">
    <property type="interactions" value="113"/>
</dbReference>
<dbReference type="SUPFAM" id="SSF53474">
    <property type="entry name" value="alpha/beta-Hydrolases"/>
    <property type="match status" value="1"/>
</dbReference>
<dbReference type="EnsemblMetazoa" id="CapteT219963">
    <property type="protein sequence ID" value="CapteP219963"/>
    <property type="gene ID" value="CapteG219963"/>
</dbReference>
<evidence type="ECO:0000256" key="2">
    <source>
        <dbReference type="ARBA" id="ARBA00022801"/>
    </source>
</evidence>
<evidence type="ECO:0000313" key="7">
    <source>
        <dbReference type="Proteomes" id="UP000014760"/>
    </source>
</evidence>
<dbReference type="AlphaFoldDB" id="R7UXB2"/>
<reference evidence="6" key="3">
    <citation type="submission" date="2015-06" db="UniProtKB">
        <authorList>
            <consortium name="EnsemblMetazoa"/>
        </authorList>
    </citation>
    <scope>IDENTIFICATION</scope>
</reference>
<evidence type="ECO:0000313" key="6">
    <source>
        <dbReference type="EnsemblMetazoa" id="CapteP219963"/>
    </source>
</evidence>
<dbReference type="InterPro" id="IPR002018">
    <property type="entry name" value="CarbesteraseB"/>
</dbReference>
<gene>
    <name evidence="5" type="ORF">CAPTEDRAFT_219963</name>
</gene>
<dbReference type="Pfam" id="PF00135">
    <property type="entry name" value="COesterase"/>
    <property type="match status" value="1"/>
</dbReference>
<accession>R7UXB2</accession>
<evidence type="ECO:0000259" key="4">
    <source>
        <dbReference type="Pfam" id="PF00135"/>
    </source>
</evidence>
<name>R7UXB2_CAPTE</name>
<reference evidence="7" key="1">
    <citation type="submission" date="2012-12" db="EMBL/GenBank/DDBJ databases">
        <authorList>
            <person name="Hellsten U."/>
            <person name="Grimwood J."/>
            <person name="Chapman J.A."/>
            <person name="Shapiro H."/>
            <person name="Aerts A."/>
            <person name="Otillar R.P."/>
            <person name="Terry A.Y."/>
            <person name="Boore J.L."/>
            <person name="Simakov O."/>
            <person name="Marletaz F."/>
            <person name="Cho S.-J."/>
            <person name="Edsinger-Gonzales E."/>
            <person name="Havlak P."/>
            <person name="Kuo D.-H."/>
            <person name="Larsson T."/>
            <person name="Lv J."/>
            <person name="Arendt D."/>
            <person name="Savage R."/>
            <person name="Osoegawa K."/>
            <person name="de Jong P."/>
            <person name="Lindberg D.R."/>
            <person name="Seaver E.C."/>
            <person name="Weisblat D.A."/>
            <person name="Putnam N.H."/>
            <person name="Grigoriev I.V."/>
            <person name="Rokhsar D.S."/>
        </authorList>
    </citation>
    <scope>NUCLEOTIDE SEQUENCE</scope>
    <source>
        <strain evidence="7">I ESC-2004</strain>
    </source>
</reference>
<dbReference type="InterPro" id="IPR019826">
    <property type="entry name" value="Carboxylesterase_B_AS"/>
</dbReference>
<dbReference type="PROSITE" id="PS00122">
    <property type="entry name" value="CARBOXYLESTERASE_B_1"/>
    <property type="match status" value="1"/>
</dbReference>
<reference evidence="5 7" key="2">
    <citation type="journal article" date="2013" name="Nature">
        <title>Insights into bilaterian evolution from three spiralian genomes.</title>
        <authorList>
            <person name="Simakov O."/>
            <person name="Marletaz F."/>
            <person name="Cho S.J."/>
            <person name="Edsinger-Gonzales E."/>
            <person name="Havlak P."/>
            <person name="Hellsten U."/>
            <person name="Kuo D.H."/>
            <person name="Larsson T."/>
            <person name="Lv J."/>
            <person name="Arendt D."/>
            <person name="Savage R."/>
            <person name="Osoegawa K."/>
            <person name="de Jong P."/>
            <person name="Grimwood J."/>
            <person name="Chapman J.A."/>
            <person name="Shapiro H."/>
            <person name="Aerts A."/>
            <person name="Otillar R.P."/>
            <person name="Terry A.Y."/>
            <person name="Boore J.L."/>
            <person name="Grigoriev I.V."/>
            <person name="Lindberg D.R."/>
            <person name="Seaver E.C."/>
            <person name="Weisblat D.A."/>
            <person name="Putnam N.H."/>
            <person name="Rokhsar D.S."/>
        </authorList>
    </citation>
    <scope>NUCLEOTIDE SEQUENCE</scope>
    <source>
        <strain evidence="5 7">I ESC-2004</strain>
    </source>
</reference>
<proteinExistence type="inferred from homology"/>
<dbReference type="GO" id="GO:0016787">
    <property type="term" value="F:hydrolase activity"/>
    <property type="evidence" value="ECO:0007669"/>
    <property type="project" value="UniProtKB-KW"/>
</dbReference>
<dbReference type="HOGENOM" id="CLU_006586_13_0_1"/>
<keyword evidence="2 3" id="KW-0378">Hydrolase</keyword>
<dbReference type="ESTHER" id="capte-r7uxb2">
    <property type="family name" value="Carb_B_Annelida"/>
</dbReference>
<protein>
    <recommendedName>
        <fullName evidence="3">Carboxylic ester hydrolase</fullName>
        <ecNumber evidence="3">3.1.1.-</ecNumber>
    </recommendedName>
</protein>
<dbReference type="EC" id="3.1.1.-" evidence="3"/>
<dbReference type="Gene3D" id="3.40.50.1820">
    <property type="entry name" value="alpha/beta hydrolase"/>
    <property type="match status" value="1"/>
</dbReference>
<dbReference type="OrthoDB" id="6063370at2759"/>
<evidence type="ECO:0000256" key="1">
    <source>
        <dbReference type="ARBA" id="ARBA00005964"/>
    </source>
</evidence>
<evidence type="ECO:0000256" key="3">
    <source>
        <dbReference type="RuleBase" id="RU361235"/>
    </source>
</evidence>
<dbReference type="OMA" id="EANRDWY"/>
<organism evidence="5">
    <name type="scientific">Capitella teleta</name>
    <name type="common">Polychaete worm</name>
    <dbReference type="NCBI Taxonomy" id="283909"/>
    <lineage>
        <taxon>Eukaryota</taxon>
        <taxon>Metazoa</taxon>
        <taxon>Spiralia</taxon>
        <taxon>Lophotrochozoa</taxon>
        <taxon>Annelida</taxon>
        <taxon>Polychaeta</taxon>
        <taxon>Sedentaria</taxon>
        <taxon>Scolecida</taxon>
        <taxon>Capitellidae</taxon>
        <taxon>Capitella</taxon>
    </lineage>
</organism>
<comment type="similarity">
    <text evidence="1 3">Belongs to the type-B carboxylesterase/lipase family.</text>
</comment>
<dbReference type="InterPro" id="IPR029058">
    <property type="entry name" value="AB_hydrolase_fold"/>
</dbReference>
<dbReference type="InterPro" id="IPR050309">
    <property type="entry name" value="Type-B_Carboxylest/Lipase"/>
</dbReference>
<dbReference type="Proteomes" id="UP000014760">
    <property type="component" value="Unassembled WGS sequence"/>
</dbReference>
<dbReference type="EMBL" id="AMQN01020219">
    <property type="status" value="NOT_ANNOTATED_CDS"/>
    <property type="molecule type" value="Genomic_DNA"/>
</dbReference>
<feature type="domain" description="Carboxylesterase type B" evidence="4">
    <location>
        <begin position="41"/>
        <end position="542"/>
    </location>
</feature>
<dbReference type="STRING" id="283909.R7UXB2"/>
<sequence length="570" mass="63340">MASKGELLITFAVTHSEDFEVEFTSAGIKFEVVLLRVVKGQPQVSLPSGDISGSVLPVEGYDDSLVFYGIPYADPPVGPNRFRSPRPVSPWSGIRDVSKPAPKCTQDEADSLAMHFVGYPPYNTWTISENCLTLDVYTRSLTGTSSIVYDFRAYSSVKDIVMVSIQYRLGPLGWAGMGDEHMPSNLGFQDQVLALTWVQENIKNFGGDPDQVTIFGQSAGGYSVSLHIASPMSKGLFKRAIAQSGAFLQTVLAPPFYNNTAATIEFAECLGCPSESHAMAECLRNFPAERFAVSRSNPCSRILMQPALDGSFFPDNIEKLVKTKQYNRDIDIILGTVQNEGYFLTSGKAPHLVSPDTSLQKVEEFIYGVLSKRYPHLPQKARRAHVQEAMETYVRDPKPNGLIEAATQFMGDSLILWPTYAFALGLADTMKGNTFFYELRHRPSISRRPYFIGPDHCDDLPMMLGSQFTGKLGLFPVELSEEDKTVADFMFNAWSNFAIHGNPNSQGSPTWPQFDSGSGQYMVFDVESHVEVNFQHDRVNFWKNTLPRLSNASIRGPAFRNDAAEKRDEL</sequence>
<dbReference type="EMBL" id="KB296872">
    <property type="protein sequence ID" value="ELU11203.1"/>
    <property type="molecule type" value="Genomic_DNA"/>
</dbReference>
<evidence type="ECO:0000313" key="5">
    <source>
        <dbReference type="EMBL" id="ELU11203.1"/>
    </source>
</evidence>
<dbReference type="PANTHER" id="PTHR11559">
    <property type="entry name" value="CARBOXYLESTERASE"/>
    <property type="match status" value="1"/>
</dbReference>